<sequence length="43" mass="4997">MTPQSVDDCKVALNSPPWDYVLREQASESRKNCCILFYSIFIK</sequence>
<dbReference type="AlphaFoldDB" id="A0A0E9VXR7"/>
<proteinExistence type="predicted"/>
<evidence type="ECO:0000313" key="1">
    <source>
        <dbReference type="EMBL" id="JAH82115.1"/>
    </source>
</evidence>
<protein>
    <submittedName>
        <fullName evidence="1">Uncharacterized protein</fullName>
    </submittedName>
</protein>
<reference evidence="1" key="2">
    <citation type="journal article" date="2015" name="Fish Shellfish Immunol.">
        <title>Early steps in the European eel (Anguilla anguilla)-Vibrio vulnificus interaction in the gills: Role of the RtxA13 toxin.</title>
        <authorList>
            <person name="Callol A."/>
            <person name="Pajuelo D."/>
            <person name="Ebbesson L."/>
            <person name="Teles M."/>
            <person name="MacKenzie S."/>
            <person name="Amaro C."/>
        </authorList>
    </citation>
    <scope>NUCLEOTIDE SEQUENCE</scope>
</reference>
<organism evidence="1">
    <name type="scientific">Anguilla anguilla</name>
    <name type="common">European freshwater eel</name>
    <name type="synonym">Muraena anguilla</name>
    <dbReference type="NCBI Taxonomy" id="7936"/>
    <lineage>
        <taxon>Eukaryota</taxon>
        <taxon>Metazoa</taxon>
        <taxon>Chordata</taxon>
        <taxon>Craniata</taxon>
        <taxon>Vertebrata</taxon>
        <taxon>Euteleostomi</taxon>
        <taxon>Actinopterygii</taxon>
        <taxon>Neopterygii</taxon>
        <taxon>Teleostei</taxon>
        <taxon>Anguilliformes</taxon>
        <taxon>Anguillidae</taxon>
        <taxon>Anguilla</taxon>
    </lineage>
</organism>
<dbReference type="EMBL" id="GBXM01026462">
    <property type="protein sequence ID" value="JAH82115.1"/>
    <property type="molecule type" value="Transcribed_RNA"/>
</dbReference>
<reference evidence="1" key="1">
    <citation type="submission" date="2014-11" db="EMBL/GenBank/DDBJ databases">
        <authorList>
            <person name="Amaro Gonzalez C."/>
        </authorList>
    </citation>
    <scope>NUCLEOTIDE SEQUENCE</scope>
</reference>
<name>A0A0E9VXR7_ANGAN</name>
<accession>A0A0E9VXR7</accession>